<dbReference type="InterPro" id="IPR023779">
    <property type="entry name" value="Chromodomain_CS"/>
</dbReference>
<dbReference type="InterPro" id="IPR000953">
    <property type="entry name" value="Chromo/chromo_shadow_dom"/>
</dbReference>
<feature type="non-terminal residue" evidence="2">
    <location>
        <position position="1"/>
    </location>
</feature>
<evidence type="ECO:0000313" key="2">
    <source>
        <dbReference type="EMBL" id="MCY6524744.1"/>
    </source>
</evidence>
<dbReference type="SUPFAM" id="SSF54160">
    <property type="entry name" value="Chromo domain-like"/>
    <property type="match status" value="1"/>
</dbReference>
<feature type="domain" description="Chromo" evidence="1">
    <location>
        <begin position="129"/>
        <end position="186"/>
    </location>
</feature>
<evidence type="ECO:0000313" key="3">
    <source>
        <dbReference type="Proteomes" id="UP001077788"/>
    </source>
</evidence>
<dbReference type="Gene3D" id="2.40.50.40">
    <property type="match status" value="1"/>
</dbReference>
<name>A0A9Q4H7M9_ACTPL</name>
<dbReference type="EMBL" id="JAPQFC010000036">
    <property type="protein sequence ID" value="MCY6524744.1"/>
    <property type="molecule type" value="Genomic_DNA"/>
</dbReference>
<evidence type="ECO:0000259" key="1">
    <source>
        <dbReference type="PROSITE" id="PS50013"/>
    </source>
</evidence>
<dbReference type="InterPro" id="IPR016197">
    <property type="entry name" value="Chromo-like_dom_sf"/>
</dbReference>
<sequence length="186" mass="22345">HIEHQQQVLQLLKDNATSMQNQTKQHGDQHRSEKCFDVGDWVFLPRHLKQAIYEKEMLAILHALKKWRPYQMGRRFKDEDVEALFCAIYIIQPNWINEATDEWKKNEEVWPLIQKLQKIPIQTILPEIEEEGKIILEPGAVTETRTRQLRNRSISEYLIKWKNLPAEYSTWEDKNFIQKHQELLKC</sequence>
<reference evidence="2" key="2">
    <citation type="submission" date="2022-12" db="EMBL/GenBank/DDBJ databases">
        <authorList>
            <person name="Kardos G."/>
            <person name="Sarkozi R."/>
            <person name="Laczko L."/>
            <person name="Marton S."/>
            <person name="Makrai L."/>
            <person name="Banyai K."/>
            <person name="Fodor L."/>
        </authorList>
    </citation>
    <scope>NUCLEOTIDE SEQUENCE</scope>
    <source>
        <strain evidence="2">84/14</strain>
    </source>
</reference>
<dbReference type="PROSITE" id="PS50013">
    <property type="entry name" value="CHROMO_2"/>
    <property type="match status" value="1"/>
</dbReference>
<gene>
    <name evidence="2" type="ORF">OYG11_11080</name>
</gene>
<organism evidence="2 3">
    <name type="scientific">Actinobacillus pleuropneumoniae</name>
    <name type="common">Haemophilus pleuropneumoniae</name>
    <dbReference type="NCBI Taxonomy" id="715"/>
    <lineage>
        <taxon>Bacteria</taxon>
        <taxon>Pseudomonadati</taxon>
        <taxon>Pseudomonadota</taxon>
        <taxon>Gammaproteobacteria</taxon>
        <taxon>Pasteurellales</taxon>
        <taxon>Pasteurellaceae</taxon>
        <taxon>Actinobacillus</taxon>
    </lineage>
</organism>
<reference evidence="2" key="1">
    <citation type="journal article" date="2021" name="Vet Sci">
        <title>O-Serogroups and Pathovirotypes of Escherichia coli Isolated from Post-Weaning Piglets Showing Diarrhoea and/or Oedema in South Korea.</title>
        <authorList>
            <person name="Byun J.W."/>
            <person name="Moon B.Y."/>
            <person name="Do K.H."/>
            <person name="Lee K."/>
            <person name="Lee H.Y."/>
            <person name="Kim W.I."/>
            <person name="So B."/>
            <person name="Lee W.K."/>
        </authorList>
    </citation>
    <scope>NUCLEOTIDE SEQUENCE</scope>
    <source>
        <strain evidence="2">84/14</strain>
    </source>
</reference>
<dbReference type="InterPro" id="IPR023780">
    <property type="entry name" value="Chromo_domain"/>
</dbReference>
<dbReference type="Pfam" id="PF00385">
    <property type="entry name" value="Chromo"/>
    <property type="match status" value="1"/>
</dbReference>
<proteinExistence type="predicted"/>
<dbReference type="RefSeq" id="WP_267991787.1">
    <property type="nucleotide sequence ID" value="NZ_JAPQFC010000036.1"/>
</dbReference>
<dbReference type="PROSITE" id="PS00598">
    <property type="entry name" value="CHROMO_1"/>
    <property type="match status" value="1"/>
</dbReference>
<protein>
    <recommendedName>
        <fullName evidence="1">Chromo domain-containing protein</fullName>
    </recommendedName>
</protein>
<comment type="caution">
    <text evidence="2">The sequence shown here is derived from an EMBL/GenBank/DDBJ whole genome shotgun (WGS) entry which is preliminary data.</text>
</comment>
<dbReference type="Proteomes" id="UP001077788">
    <property type="component" value="Unassembled WGS sequence"/>
</dbReference>
<dbReference type="AlphaFoldDB" id="A0A9Q4H7M9"/>
<accession>A0A9Q4H7M9</accession>